<comment type="pathway">
    <text evidence="2">Glycan metabolism; L-arabinan degradation.</text>
</comment>
<feature type="chain" id="PRO_5004518204" description="non-reducing end alpha-L-arabinofuranosidase" evidence="8">
    <location>
        <begin position="21"/>
        <end position="631"/>
    </location>
</feature>
<dbReference type="Pfam" id="PF06964">
    <property type="entry name" value="Alpha-L-AF_C"/>
    <property type="match status" value="1"/>
</dbReference>
<dbReference type="SUPFAM" id="SSF51445">
    <property type="entry name" value="(Trans)glycosidases"/>
    <property type="match status" value="1"/>
</dbReference>
<dbReference type="InterPro" id="IPR051563">
    <property type="entry name" value="Glycosyl_Hydrolase_51"/>
</dbReference>
<dbReference type="EMBL" id="KE148152">
    <property type="protein sequence ID" value="EPE06854.1"/>
    <property type="molecule type" value="Genomic_DNA"/>
</dbReference>
<dbReference type="Pfam" id="PF22848">
    <property type="entry name" value="ASD1_dom"/>
    <property type="match status" value="1"/>
</dbReference>
<evidence type="ECO:0000256" key="2">
    <source>
        <dbReference type="ARBA" id="ARBA00004834"/>
    </source>
</evidence>
<comment type="catalytic activity">
    <reaction evidence="1">
        <text>Hydrolysis of terminal non-reducing alpha-L-arabinofuranoside residues in alpha-L-arabinosides.</text>
        <dbReference type="EC" id="3.2.1.55"/>
    </reaction>
</comment>
<reference evidence="10 11" key="1">
    <citation type="journal article" date="2013" name="BMC Genomics">
        <title>The genome and transcriptome of the pine saprophyte Ophiostoma piceae, and a comparison with the bark beetle-associated pine pathogen Grosmannia clavigera.</title>
        <authorList>
            <person name="Haridas S."/>
            <person name="Wang Y."/>
            <person name="Lim L."/>
            <person name="Massoumi Alamouti S."/>
            <person name="Jackman S."/>
            <person name="Docking R."/>
            <person name="Robertson G."/>
            <person name="Birol I."/>
            <person name="Bohlmann J."/>
            <person name="Breuil C."/>
        </authorList>
    </citation>
    <scope>NUCLEOTIDE SEQUENCE [LARGE SCALE GENOMIC DNA]</scope>
    <source>
        <strain evidence="10 11">UAMH 11346</strain>
    </source>
</reference>
<dbReference type="OMA" id="PYFIGEY"/>
<feature type="domain" description="Alpha-L-arabinofuranosidase C-terminal" evidence="9">
    <location>
        <begin position="441"/>
        <end position="623"/>
    </location>
</feature>
<evidence type="ECO:0000256" key="1">
    <source>
        <dbReference type="ARBA" id="ARBA00001462"/>
    </source>
</evidence>
<dbReference type="UniPathway" id="UPA00667"/>
<dbReference type="InterPro" id="IPR017853">
    <property type="entry name" value="GH"/>
</dbReference>
<feature type="signal peptide" evidence="8">
    <location>
        <begin position="1"/>
        <end position="20"/>
    </location>
</feature>
<keyword evidence="6" id="KW-0378">Hydrolase</keyword>
<evidence type="ECO:0000313" key="11">
    <source>
        <dbReference type="Proteomes" id="UP000016923"/>
    </source>
</evidence>
<evidence type="ECO:0000256" key="5">
    <source>
        <dbReference type="ARBA" id="ARBA00022729"/>
    </source>
</evidence>
<accession>S3BZZ2</accession>
<name>S3BZZ2_OPHP1</name>
<keyword evidence="7" id="KW-0325">Glycoprotein</keyword>
<organism evidence="10 11">
    <name type="scientific">Ophiostoma piceae (strain UAMH 11346)</name>
    <name type="common">Sap stain fungus</name>
    <dbReference type="NCBI Taxonomy" id="1262450"/>
    <lineage>
        <taxon>Eukaryota</taxon>
        <taxon>Fungi</taxon>
        <taxon>Dikarya</taxon>
        <taxon>Ascomycota</taxon>
        <taxon>Pezizomycotina</taxon>
        <taxon>Sordariomycetes</taxon>
        <taxon>Sordariomycetidae</taxon>
        <taxon>Ophiostomatales</taxon>
        <taxon>Ophiostomataceae</taxon>
        <taxon>Ophiostoma</taxon>
    </lineage>
</organism>
<keyword evidence="5 8" id="KW-0732">Signal</keyword>
<dbReference type="VEuPathDB" id="FungiDB:F503_03281"/>
<dbReference type="Gene3D" id="3.20.20.80">
    <property type="entry name" value="Glycosidases"/>
    <property type="match status" value="1"/>
</dbReference>
<dbReference type="InterPro" id="IPR055235">
    <property type="entry name" value="ASD1_cat"/>
</dbReference>
<sequence length="631" mass="67109">MKGLLSTLLFASVAIHPAWSVTLSVSTAGGNASSPLLYGYMFEDINYSGDGGIHGQVLKDNGFQAGTAATLNAYAAVGGTTLSIDTANPLTTAITRTLKVANPSANSGTVGFANKGYNGVPVIAGTYTTSFWVKGTYSGNVAVSLAASNGTIYNTVTIKVQSTSKQFTEFGATLPVTYSSTALDNVWQVTYDAALATDSSLNFALPQLFPATFKGRSNGLRADVVNFLGDIGGTFLRWPGGNNLEGNTIATRWAWNETIGPVQNRPGHLGTWTYYNTDALGLLEYLYWTQDMGIKNVMAVWAGHALNGDVVTGAALDPYVDDILNELEFILGDTSTQYGALRASYGQVEPFTIDFIEIGNEENLAGGCASYASRFTQIYNAIHAAYPDITIIASTTDTACLPSTLPAGVWTDIHYYLQPNQFVKLFNEWDNWSRDWPIFVGEYASTSDNSGAKTYWSDLIGSCSEAVYMIGLERNSDIVKMASFAPLLEHFDLAQWSPDLFGLDSSAGSLTGSTSYYVQKLFASNKGSTIKAVTSDSAFGPVYWVASATDAGTYYVKLANYGTTTQSVTVKVPGASFGSASLILLSGNPTTSNYPHSVSITPTTTSVSGSASAGYTVSLPQYAVAVLVLKK</sequence>
<dbReference type="Proteomes" id="UP000016923">
    <property type="component" value="Unassembled WGS sequence"/>
</dbReference>
<evidence type="ECO:0000256" key="3">
    <source>
        <dbReference type="ARBA" id="ARBA00007186"/>
    </source>
</evidence>
<dbReference type="GO" id="GO:0031222">
    <property type="term" value="P:arabinan catabolic process"/>
    <property type="evidence" value="ECO:0007669"/>
    <property type="project" value="UniProtKB-UniPathway"/>
</dbReference>
<comment type="similarity">
    <text evidence="3">Belongs to the glycosyl hydrolase 51 family.</text>
</comment>
<evidence type="ECO:0000256" key="7">
    <source>
        <dbReference type="ARBA" id="ARBA00023180"/>
    </source>
</evidence>
<dbReference type="STRING" id="1262450.S3BZZ2"/>
<dbReference type="PANTHER" id="PTHR31776:SF0">
    <property type="entry name" value="ALPHA-L-ARABINOFURANOSIDASE 1"/>
    <property type="match status" value="1"/>
</dbReference>
<dbReference type="PANTHER" id="PTHR31776">
    <property type="entry name" value="ALPHA-L-ARABINOFURANOSIDASE 1"/>
    <property type="match status" value="1"/>
</dbReference>
<gene>
    <name evidence="10" type="ORF">F503_03281</name>
</gene>
<keyword evidence="11" id="KW-1185">Reference proteome</keyword>
<protein>
    <recommendedName>
        <fullName evidence="4">non-reducing end alpha-L-arabinofuranosidase</fullName>
        <ecNumber evidence="4">3.2.1.55</ecNumber>
    </recommendedName>
</protein>
<proteinExistence type="inferred from homology"/>
<dbReference type="eggNOG" id="ENOG502QQEX">
    <property type="taxonomic scope" value="Eukaryota"/>
</dbReference>
<dbReference type="InterPro" id="IPR010720">
    <property type="entry name" value="Alpha-L-AF_C"/>
</dbReference>
<dbReference type="GO" id="GO:0046373">
    <property type="term" value="P:L-arabinose metabolic process"/>
    <property type="evidence" value="ECO:0007669"/>
    <property type="project" value="InterPro"/>
</dbReference>
<dbReference type="HOGENOM" id="CLU_010060_1_1_1"/>
<evidence type="ECO:0000256" key="6">
    <source>
        <dbReference type="ARBA" id="ARBA00022801"/>
    </source>
</evidence>
<dbReference type="OrthoDB" id="406864at2759"/>
<evidence type="ECO:0000259" key="9">
    <source>
        <dbReference type="SMART" id="SM00813"/>
    </source>
</evidence>
<dbReference type="AlphaFoldDB" id="S3BZZ2"/>
<evidence type="ECO:0000256" key="8">
    <source>
        <dbReference type="SAM" id="SignalP"/>
    </source>
</evidence>
<evidence type="ECO:0000313" key="10">
    <source>
        <dbReference type="EMBL" id="EPE06854.1"/>
    </source>
</evidence>
<dbReference type="SMART" id="SM00813">
    <property type="entry name" value="Alpha-L-AF_C"/>
    <property type="match status" value="1"/>
</dbReference>
<dbReference type="GO" id="GO:0046556">
    <property type="term" value="F:alpha-L-arabinofuranosidase activity"/>
    <property type="evidence" value="ECO:0007669"/>
    <property type="project" value="UniProtKB-EC"/>
</dbReference>
<dbReference type="EC" id="3.2.1.55" evidence="4"/>
<evidence type="ECO:0000256" key="4">
    <source>
        <dbReference type="ARBA" id="ARBA00012670"/>
    </source>
</evidence>